<evidence type="ECO:0000256" key="6">
    <source>
        <dbReference type="ARBA" id="ARBA00023163"/>
    </source>
</evidence>
<evidence type="ECO:0000256" key="4">
    <source>
        <dbReference type="ARBA" id="ARBA00023015"/>
    </source>
</evidence>
<comment type="caution">
    <text evidence="10">The sequence shown here is derived from an EMBL/GenBank/DDBJ whole genome shotgun (WGS) entry which is preliminary data.</text>
</comment>
<keyword evidence="5 8" id="KW-0175">Coiled coil</keyword>
<accession>A0A2V0PC19</accession>
<dbReference type="AlphaFoldDB" id="A0A2V0PC19"/>
<name>A0A2V0PC19_9CHLO</name>
<sequence length="144" mass="16068">MQQALPPQAPPQPQAFPPSQAAAQQPQKMSAMDQLLQYKQQLETDLVRVESQIADMELKFFQADHGATASVVKGFEAHLSSKEALRKRMQRSWRPEDRWFSLSSATSPVSQEMAEQEPTEPALQGGFGKKGYPPAKGYPQKGKR</sequence>
<dbReference type="OrthoDB" id="440324at2759"/>
<evidence type="ECO:0000313" key="10">
    <source>
        <dbReference type="EMBL" id="GBF97398.1"/>
    </source>
</evidence>
<feature type="coiled-coil region" evidence="8">
    <location>
        <begin position="32"/>
        <end position="59"/>
    </location>
</feature>
<keyword evidence="3" id="KW-0156">Chromatin regulator</keyword>
<feature type="region of interest" description="Disordered" evidence="9">
    <location>
        <begin position="98"/>
        <end position="144"/>
    </location>
</feature>
<dbReference type="PANTHER" id="PTHR13476">
    <property type="entry name" value="CHROMATIN MODIFICATION-RELATED PROTEIN MEAF6"/>
    <property type="match status" value="1"/>
</dbReference>
<feature type="compositionally biased region" description="Low complexity" evidence="9">
    <location>
        <begin position="17"/>
        <end position="27"/>
    </location>
</feature>
<dbReference type="GO" id="GO:0005634">
    <property type="term" value="C:nucleus"/>
    <property type="evidence" value="ECO:0007669"/>
    <property type="project" value="UniProtKB-SubCell"/>
</dbReference>
<feature type="region of interest" description="Disordered" evidence="9">
    <location>
        <begin position="1"/>
        <end position="31"/>
    </location>
</feature>
<comment type="similarity">
    <text evidence="2">Belongs to the EAF6 family.</text>
</comment>
<evidence type="ECO:0000256" key="2">
    <source>
        <dbReference type="ARBA" id="ARBA00010916"/>
    </source>
</evidence>
<evidence type="ECO:0000256" key="7">
    <source>
        <dbReference type="ARBA" id="ARBA00023242"/>
    </source>
</evidence>
<keyword evidence="6" id="KW-0804">Transcription</keyword>
<evidence type="ECO:0000256" key="1">
    <source>
        <dbReference type="ARBA" id="ARBA00004123"/>
    </source>
</evidence>
<evidence type="ECO:0000256" key="5">
    <source>
        <dbReference type="ARBA" id="ARBA00023054"/>
    </source>
</evidence>
<evidence type="ECO:0008006" key="12">
    <source>
        <dbReference type="Google" id="ProtNLM"/>
    </source>
</evidence>
<keyword evidence="4" id="KW-0805">Transcription regulation</keyword>
<feature type="compositionally biased region" description="Pro residues" evidence="9">
    <location>
        <begin position="7"/>
        <end position="16"/>
    </location>
</feature>
<evidence type="ECO:0000256" key="9">
    <source>
        <dbReference type="SAM" id="MobiDB-lite"/>
    </source>
</evidence>
<dbReference type="InterPro" id="IPR015418">
    <property type="entry name" value="Eaf6"/>
</dbReference>
<reference evidence="10 11" key="1">
    <citation type="journal article" date="2018" name="Sci. Rep.">
        <title>Raphidocelis subcapitata (=Pseudokirchneriella subcapitata) provides an insight into genome evolution and environmental adaptations in the Sphaeropleales.</title>
        <authorList>
            <person name="Suzuki S."/>
            <person name="Yamaguchi H."/>
            <person name="Nakajima N."/>
            <person name="Kawachi M."/>
        </authorList>
    </citation>
    <scope>NUCLEOTIDE SEQUENCE [LARGE SCALE GENOMIC DNA]</scope>
    <source>
        <strain evidence="10 11">NIES-35</strain>
    </source>
</reference>
<gene>
    <name evidence="10" type="ORF">Rsub_09563</name>
</gene>
<dbReference type="Pfam" id="PF09340">
    <property type="entry name" value="NuA4"/>
    <property type="match status" value="1"/>
</dbReference>
<keyword evidence="7" id="KW-0539">Nucleus</keyword>
<organism evidence="10 11">
    <name type="scientific">Raphidocelis subcapitata</name>
    <dbReference type="NCBI Taxonomy" id="307507"/>
    <lineage>
        <taxon>Eukaryota</taxon>
        <taxon>Viridiplantae</taxon>
        <taxon>Chlorophyta</taxon>
        <taxon>core chlorophytes</taxon>
        <taxon>Chlorophyceae</taxon>
        <taxon>CS clade</taxon>
        <taxon>Sphaeropleales</taxon>
        <taxon>Selenastraceae</taxon>
        <taxon>Raphidocelis</taxon>
    </lineage>
</organism>
<dbReference type="STRING" id="307507.A0A2V0PC19"/>
<proteinExistence type="inferred from homology"/>
<evidence type="ECO:0000313" key="11">
    <source>
        <dbReference type="Proteomes" id="UP000247498"/>
    </source>
</evidence>
<feature type="compositionally biased region" description="Polar residues" evidence="9">
    <location>
        <begin position="101"/>
        <end position="110"/>
    </location>
</feature>
<keyword evidence="11" id="KW-1185">Reference proteome</keyword>
<comment type="subcellular location">
    <subcellularLocation>
        <location evidence="1">Nucleus</location>
    </subcellularLocation>
</comment>
<dbReference type="InParanoid" id="A0A2V0PC19"/>
<dbReference type="GO" id="GO:0006325">
    <property type="term" value="P:chromatin organization"/>
    <property type="evidence" value="ECO:0007669"/>
    <property type="project" value="UniProtKB-KW"/>
</dbReference>
<evidence type="ECO:0000256" key="8">
    <source>
        <dbReference type="SAM" id="Coils"/>
    </source>
</evidence>
<dbReference type="GO" id="GO:0000123">
    <property type="term" value="C:histone acetyltransferase complex"/>
    <property type="evidence" value="ECO:0007669"/>
    <property type="project" value="InterPro"/>
</dbReference>
<evidence type="ECO:0000256" key="3">
    <source>
        <dbReference type="ARBA" id="ARBA00022853"/>
    </source>
</evidence>
<dbReference type="EMBL" id="BDRX01000098">
    <property type="protein sequence ID" value="GBF97398.1"/>
    <property type="molecule type" value="Genomic_DNA"/>
</dbReference>
<dbReference type="Proteomes" id="UP000247498">
    <property type="component" value="Unassembled WGS sequence"/>
</dbReference>
<protein>
    <recommendedName>
        <fullName evidence="12">Chromatin modification-related protein MEAF6</fullName>
    </recommendedName>
</protein>